<dbReference type="Gene3D" id="3.40.50.300">
    <property type="entry name" value="P-loop containing nucleotide triphosphate hydrolases"/>
    <property type="match status" value="1"/>
</dbReference>
<dbReference type="Proteomes" id="UP000198417">
    <property type="component" value="Unassembled WGS sequence"/>
</dbReference>
<name>A0A238ZWA9_9RHOB</name>
<dbReference type="SUPFAM" id="SSF52540">
    <property type="entry name" value="P-loop containing nucleoside triphosphate hydrolases"/>
    <property type="match status" value="1"/>
</dbReference>
<proteinExistence type="predicted"/>
<dbReference type="EMBL" id="FZNN01000045">
    <property type="protein sequence ID" value="SNR87529.1"/>
    <property type="molecule type" value="Genomic_DNA"/>
</dbReference>
<dbReference type="InterPro" id="IPR027417">
    <property type="entry name" value="P-loop_NTPase"/>
</dbReference>
<accession>A0A238ZWA9</accession>
<organism evidence="1 2">
    <name type="scientific">Puniceibacterium sediminis</name>
    <dbReference type="NCBI Taxonomy" id="1608407"/>
    <lineage>
        <taxon>Bacteria</taxon>
        <taxon>Pseudomonadati</taxon>
        <taxon>Pseudomonadota</taxon>
        <taxon>Alphaproteobacteria</taxon>
        <taxon>Rhodobacterales</taxon>
        <taxon>Paracoccaceae</taxon>
        <taxon>Puniceibacterium</taxon>
    </lineage>
</organism>
<dbReference type="AlphaFoldDB" id="A0A238ZWA9"/>
<protein>
    <submittedName>
        <fullName evidence="1">Protein ImuA</fullName>
    </submittedName>
</protein>
<evidence type="ECO:0000313" key="1">
    <source>
        <dbReference type="EMBL" id="SNR87529.1"/>
    </source>
</evidence>
<evidence type="ECO:0000313" key="2">
    <source>
        <dbReference type="Proteomes" id="UP000198417"/>
    </source>
</evidence>
<sequence length="193" mass="21076">MFTLMQTRRLPHISLRIGRVHEVCGPSSRGFAAILSAPGAVFWIRETWLADTLHPLGLTSFRDPTLILTAVTQDQTDSLAVAEEALSDGASNAGALPYVVIEITRPLNLREGRRLQLAAKAGGTTGLCVIPEGMGSNAAETRWRASPVFDAQREDSTLMRWENIKNKSGTIGAWDVRWDSETRRLHVVSAAAL</sequence>
<reference evidence="1 2" key="1">
    <citation type="submission" date="2017-06" db="EMBL/GenBank/DDBJ databases">
        <authorList>
            <person name="Kim H.J."/>
            <person name="Triplett B.A."/>
        </authorList>
    </citation>
    <scope>NUCLEOTIDE SEQUENCE [LARGE SCALE GENOMIC DNA]</scope>
    <source>
        <strain evidence="1 2">DSM 29052</strain>
    </source>
</reference>
<keyword evidence="2" id="KW-1185">Reference proteome</keyword>
<gene>
    <name evidence="1" type="ORF">SAMN06265370_1455</name>
</gene>